<comment type="similarity">
    <text evidence="2">Belongs to the TPX2 family.</text>
</comment>
<dbReference type="InterPro" id="IPR027329">
    <property type="entry name" value="TPX2_C"/>
</dbReference>
<organism evidence="8">
    <name type="scientific">Medicago truncatula</name>
    <name type="common">Barrel medic</name>
    <name type="synonym">Medicago tribuloides</name>
    <dbReference type="NCBI Taxonomy" id="3880"/>
    <lineage>
        <taxon>Eukaryota</taxon>
        <taxon>Viridiplantae</taxon>
        <taxon>Streptophyta</taxon>
        <taxon>Embryophyta</taxon>
        <taxon>Tracheophyta</taxon>
        <taxon>Spermatophyta</taxon>
        <taxon>Magnoliopsida</taxon>
        <taxon>eudicotyledons</taxon>
        <taxon>Gunneridae</taxon>
        <taxon>Pentapetalae</taxon>
        <taxon>rosids</taxon>
        <taxon>fabids</taxon>
        <taxon>Fabales</taxon>
        <taxon>Fabaceae</taxon>
        <taxon>Papilionoideae</taxon>
        <taxon>50 kb inversion clade</taxon>
        <taxon>NPAAA clade</taxon>
        <taxon>Hologalegina</taxon>
        <taxon>IRL clade</taxon>
        <taxon>Trifolieae</taxon>
        <taxon>Medicago</taxon>
    </lineage>
</organism>
<dbReference type="EMBL" id="PSQE01000004">
    <property type="protein sequence ID" value="RHN62858.1"/>
    <property type="molecule type" value="Genomic_DNA"/>
</dbReference>
<dbReference type="PANTHER" id="PTHR14326">
    <property type="entry name" value="TARGETING PROTEIN FOR XKLP2"/>
    <property type="match status" value="1"/>
</dbReference>
<sequence>MIHLNASRKSPTKENTRPKEFKLHTQERAVKRAIFNYEVTTKLYLMELQKRQEEKLMKMIEEEEIRVLRKDMVPRAQLMPYFDKPFSPNRSSRTVPRESCIHMMSSKCWSCAFGNGFYNIDQCGHQTLNNSIG</sequence>
<comment type="subcellular location">
    <subcellularLocation>
        <location evidence="1">Cytoplasm</location>
        <location evidence="1">Cytoskeleton</location>
    </subcellularLocation>
</comment>
<keyword evidence="3" id="KW-0963">Cytoplasm</keyword>
<feature type="compositionally biased region" description="Basic and acidic residues" evidence="6">
    <location>
        <begin position="11"/>
        <end position="20"/>
    </location>
</feature>
<dbReference type="AlphaFoldDB" id="A0A396IDJ2"/>
<dbReference type="GO" id="GO:0005819">
    <property type="term" value="C:spindle"/>
    <property type="evidence" value="ECO:0007669"/>
    <property type="project" value="InterPro"/>
</dbReference>
<evidence type="ECO:0000259" key="7">
    <source>
        <dbReference type="Pfam" id="PF06886"/>
    </source>
</evidence>
<evidence type="ECO:0000313" key="8">
    <source>
        <dbReference type="EMBL" id="RHN62858.1"/>
    </source>
</evidence>
<dbReference type="PANTHER" id="PTHR14326:SF39">
    <property type="entry name" value="TPX2 (TARGETING PROTEIN FOR XKLP2) PROTEIN FAMILY"/>
    <property type="match status" value="1"/>
</dbReference>
<evidence type="ECO:0000256" key="2">
    <source>
        <dbReference type="ARBA" id="ARBA00005885"/>
    </source>
</evidence>
<keyword evidence="4" id="KW-0493">Microtubule</keyword>
<dbReference type="Pfam" id="PF06886">
    <property type="entry name" value="TPX2"/>
    <property type="match status" value="1"/>
</dbReference>
<proteinExistence type="inferred from homology"/>
<gene>
    <name evidence="8" type="ORF">MtrunA17_Chr4g0051971</name>
</gene>
<dbReference type="Gramene" id="rna25483">
    <property type="protein sequence ID" value="RHN62858.1"/>
    <property type="gene ID" value="gene25483"/>
</dbReference>
<evidence type="ECO:0000256" key="4">
    <source>
        <dbReference type="ARBA" id="ARBA00022701"/>
    </source>
</evidence>
<dbReference type="GO" id="GO:0005874">
    <property type="term" value="C:microtubule"/>
    <property type="evidence" value="ECO:0007669"/>
    <property type="project" value="UniProtKB-KW"/>
</dbReference>
<keyword evidence="5" id="KW-0206">Cytoskeleton</keyword>
<feature type="domain" description="TPX2 C-terminal" evidence="7">
    <location>
        <begin position="21"/>
        <end position="93"/>
    </location>
</feature>
<evidence type="ECO:0000256" key="3">
    <source>
        <dbReference type="ARBA" id="ARBA00022490"/>
    </source>
</evidence>
<dbReference type="InterPro" id="IPR009675">
    <property type="entry name" value="TPX2_fam"/>
</dbReference>
<dbReference type="GO" id="GO:0060236">
    <property type="term" value="P:regulation of mitotic spindle organization"/>
    <property type="evidence" value="ECO:0007669"/>
    <property type="project" value="InterPro"/>
</dbReference>
<feature type="region of interest" description="Disordered" evidence="6">
    <location>
        <begin position="1"/>
        <end position="20"/>
    </location>
</feature>
<accession>A0A396IDJ2</accession>
<evidence type="ECO:0000256" key="5">
    <source>
        <dbReference type="ARBA" id="ARBA00023212"/>
    </source>
</evidence>
<protein>
    <recommendedName>
        <fullName evidence="7">TPX2 C-terminal domain-containing protein</fullName>
    </recommendedName>
</protein>
<evidence type="ECO:0000256" key="6">
    <source>
        <dbReference type="SAM" id="MobiDB-lite"/>
    </source>
</evidence>
<name>A0A396IDJ2_MEDTR</name>
<reference evidence="8" key="1">
    <citation type="journal article" date="2018" name="Nat. Plants">
        <title>Whole-genome landscape of Medicago truncatula symbiotic genes.</title>
        <authorList>
            <person name="Pecrix Y."/>
            <person name="Gamas P."/>
            <person name="Carrere S."/>
        </authorList>
    </citation>
    <scope>NUCLEOTIDE SEQUENCE</scope>
    <source>
        <tissue evidence="8">Leaves</tissue>
    </source>
</reference>
<dbReference type="Proteomes" id="UP000265566">
    <property type="component" value="Chromosome 4"/>
</dbReference>
<evidence type="ECO:0000256" key="1">
    <source>
        <dbReference type="ARBA" id="ARBA00004245"/>
    </source>
</evidence>
<comment type="caution">
    <text evidence="8">The sequence shown here is derived from an EMBL/GenBank/DDBJ whole genome shotgun (WGS) entry which is preliminary data.</text>
</comment>